<name>A0A834HMK3_RHYFE</name>
<evidence type="ECO:0000313" key="1">
    <source>
        <dbReference type="EMBL" id="KAF7262746.1"/>
    </source>
</evidence>
<sequence>MYLHETKERNKQRETVSEKVSVRVKEWMNGWAPERYNVGNERFSRVPQSFLSSPHDNGGGNNVRTILVATRDCRGYAHCSLMGIKPWYAGCRP</sequence>
<keyword evidence="2" id="KW-1185">Reference proteome</keyword>
<gene>
    <name evidence="1" type="ORF">GWI33_004164</name>
</gene>
<accession>A0A834HMK3</accession>
<protein>
    <submittedName>
        <fullName evidence="1">Uncharacterized protein</fullName>
    </submittedName>
</protein>
<comment type="caution">
    <text evidence="1">The sequence shown here is derived from an EMBL/GenBank/DDBJ whole genome shotgun (WGS) entry which is preliminary data.</text>
</comment>
<dbReference type="EMBL" id="JAACXV010023985">
    <property type="protein sequence ID" value="KAF7262746.1"/>
    <property type="molecule type" value="Genomic_DNA"/>
</dbReference>
<dbReference type="AlphaFoldDB" id="A0A834HMK3"/>
<proteinExistence type="predicted"/>
<reference evidence="1" key="1">
    <citation type="submission" date="2020-08" db="EMBL/GenBank/DDBJ databases">
        <title>Genome sequencing and assembly of the red palm weevil Rhynchophorus ferrugineus.</title>
        <authorList>
            <person name="Dias G.B."/>
            <person name="Bergman C.M."/>
            <person name="Manee M."/>
        </authorList>
    </citation>
    <scope>NUCLEOTIDE SEQUENCE</scope>
    <source>
        <strain evidence="1">AA-2017</strain>
        <tissue evidence="1">Whole larva</tissue>
    </source>
</reference>
<dbReference type="Proteomes" id="UP000625711">
    <property type="component" value="Unassembled WGS sequence"/>
</dbReference>
<organism evidence="1 2">
    <name type="scientific">Rhynchophorus ferrugineus</name>
    <name type="common">Red palm weevil</name>
    <name type="synonym">Curculio ferrugineus</name>
    <dbReference type="NCBI Taxonomy" id="354439"/>
    <lineage>
        <taxon>Eukaryota</taxon>
        <taxon>Metazoa</taxon>
        <taxon>Ecdysozoa</taxon>
        <taxon>Arthropoda</taxon>
        <taxon>Hexapoda</taxon>
        <taxon>Insecta</taxon>
        <taxon>Pterygota</taxon>
        <taxon>Neoptera</taxon>
        <taxon>Endopterygota</taxon>
        <taxon>Coleoptera</taxon>
        <taxon>Polyphaga</taxon>
        <taxon>Cucujiformia</taxon>
        <taxon>Curculionidae</taxon>
        <taxon>Dryophthorinae</taxon>
        <taxon>Rhynchophorus</taxon>
    </lineage>
</organism>
<evidence type="ECO:0000313" key="2">
    <source>
        <dbReference type="Proteomes" id="UP000625711"/>
    </source>
</evidence>